<evidence type="ECO:0000259" key="3">
    <source>
        <dbReference type="Pfam" id="PF07910"/>
    </source>
</evidence>
<accession>A0A8S1BIL5</accession>
<organism evidence="4 5">
    <name type="scientific">Cloeon dipterum</name>
    <dbReference type="NCBI Taxonomy" id="197152"/>
    <lineage>
        <taxon>Eukaryota</taxon>
        <taxon>Metazoa</taxon>
        <taxon>Ecdysozoa</taxon>
        <taxon>Arthropoda</taxon>
        <taxon>Hexapoda</taxon>
        <taxon>Insecta</taxon>
        <taxon>Pterygota</taxon>
        <taxon>Palaeoptera</taxon>
        <taxon>Ephemeroptera</taxon>
        <taxon>Pisciforma</taxon>
        <taxon>Baetidae</taxon>
        <taxon>Cloeon</taxon>
    </lineage>
</organism>
<dbReference type="AlphaFoldDB" id="A0A8S1BIL5"/>
<evidence type="ECO:0000313" key="5">
    <source>
        <dbReference type="Proteomes" id="UP000494165"/>
    </source>
</evidence>
<dbReference type="Gene3D" id="3.90.70.130">
    <property type="match status" value="1"/>
</dbReference>
<proteinExistence type="inferred from homology"/>
<dbReference type="OrthoDB" id="417506at2759"/>
<comment type="similarity">
    <text evidence="1">Belongs to the peptidase C78 family.</text>
</comment>
<protein>
    <recommendedName>
        <fullName evidence="3">UFSP1/2/DUB catalytic domain-containing protein</fullName>
    </recommendedName>
</protein>
<evidence type="ECO:0000256" key="1">
    <source>
        <dbReference type="ARBA" id="ARBA00008552"/>
    </source>
</evidence>
<dbReference type="SUPFAM" id="SSF54001">
    <property type="entry name" value="Cysteine proteinases"/>
    <property type="match status" value="1"/>
</dbReference>
<dbReference type="Pfam" id="PF07910">
    <property type="entry name" value="Peptidase_C78"/>
    <property type="match status" value="1"/>
</dbReference>
<feature type="domain" description="UFSP1/2/DUB catalytic" evidence="3">
    <location>
        <begin position="22"/>
        <end position="201"/>
    </location>
</feature>
<sequence>MLLTNVDRNVTYPWHDRVCETRVQGDYHYYHYNCDGFNDKGWGCGYRTLQTLCSWLKLNHKKEGPAVPSIPEIQNMLVEMEDKPASFRNSRQWIGSIEASYILSHLYNWDCRIIHMSSGAALQDKINVLRKHFASGGGPVMAGGDLDCSSKCIVGERAGHLLIVDPHFAGTATTVEKLQADGWVRWYELSEFLESSFYNLCLPLPVTA</sequence>
<dbReference type="EMBL" id="CADEPI010000001">
    <property type="protein sequence ID" value="CAB3359075.1"/>
    <property type="molecule type" value="Genomic_DNA"/>
</dbReference>
<evidence type="ECO:0000256" key="2">
    <source>
        <dbReference type="ARBA" id="ARBA00022801"/>
    </source>
</evidence>
<evidence type="ECO:0000313" key="4">
    <source>
        <dbReference type="EMBL" id="CAB3359075.1"/>
    </source>
</evidence>
<keyword evidence="2" id="KW-0378">Hydrolase</keyword>
<reference evidence="4 5" key="1">
    <citation type="submission" date="2020-04" db="EMBL/GenBank/DDBJ databases">
        <authorList>
            <person name="Alioto T."/>
            <person name="Alioto T."/>
            <person name="Gomez Garrido J."/>
        </authorList>
    </citation>
    <scope>NUCLEOTIDE SEQUENCE [LARGE SCALE GENOMIC DNA]</scope>
</reference>
<dbReference type="InterPro" id="IPR012462">
    <property type="entry name" value="UFSP1/2_DUB_cat"/>
</dbReference>
<dbReference type="PANTHER" id="PTHR48153">
    <property type="entry name" value="UFM1-SPECIFIC PROTEASE 2"/>
    <property type="match status" value="1"/>
</dbReference>
<dbReference type="GO" id="GO:0071567">
    <property type="term" value="F:deUFMylase activity"/>
    <property type="evidence" value="ECO:0007669"/>
    <property type="project" value="UniProtKB-ARBA"/>
</dbReference>
<comment type="caution">
    <text evidence="4">The sequence shown here is derived from an EMBL/GenBank/DDBJ whole genome shotgun (WGS) entry which is preliminary data.</text>
</comment>
<dbReference type="PANTHER" id="PTHR48153:SF3">
    <property type="entry name" value="INACTIVE UFM1-SPECIFIC PROTEASE 1"/>
    <property type="match status" value="1"/>
</dbReference>
<name>A0A8S1BIL5_9INSE</name>
<gene>
    <name evidence="4" type="ORF">CLODIP_2_CD05361</name>
</gene>
<dbReference type="Proteomes" id="UP000494165">
    <property type="component" value="Unassembled WGS sequence"/>
</dbReference>
<keyword evidence="5" id="KW-1185">Reference proteome</keyword>
<dbReference type="InterPro" id="IPR038765">
    <property type="entry name" value="Papain-like_cys_pep_sf"/>
</dbReference>